<keyword evidence="3" id="KW-0813">Transport</keyword>
<sequence>MEAVLHGLQGIFEILFMIGIGFVLSKKGWFGPDTSAILTRLIMKVALPLFMICQLERDFTHDSLLRIAPDLALPFLSILLAYVVGRAAAAALHIRRERQGIFITCFFVANTIFIGLPVNLALFGTQSVPSVMLYYMANTTMFWTLGIYHIVNDSTGGQGNMPLFSLQTVKKVFSPPLVAFLIGLALIMADIKLPEFLHVSFQYVGNLATPLSLIVIGIEMSSLPLRSVQWDRDLIGALAGRFIVCPLCVLALLPFVSVTPMSAQVFTMQASMPAMTQMTVVAKAVGADVKYATEISFITVVLGLIVIPSYMFLIQYVL</sequence>
<gene>
    <name evidence="9" type="ORF">DKB62_03990</name>
</gene>
<feature type="transmembrane region" description="Helical" evidence="8">
    <location>
        <begin position="234"/>
        <end position="256"/>
    </location>
</feature>
<feature type="transmembrane region" description="Helical" evidence="8">
    <location>
        <begin position="101"/>
        <end position="120"/>
    </location>
</feature>
<keyword evidence="4" id="KW-1003">Cell membrane</keyword>
<dbReference type="PANTHER" id="PTHR36838">
    <property type="entry name" value="AUXIN EFFLUX CARRIER FAMILY PROTEIN"/>
    <property type="match status" value="1"/>
</dbReference>
<dbReference type="Proteomes" id="UP000254337">
    <property type="component" value="Chromosome"/>
</dbReference>
<evidence type="ECO:0000256" key="5">
    <source>
        <dbReference type="ARBA" id="ARBA00022692"/>
    </source>
</evidence>
<feature type="transmembrane region" description="Helical" evidence="8">
    <location>
        <begin position="203"/>
        <end position="222"/>
    </location>
</feature>
<feature type="transmembrane region" description="Helical" evidence="8">
    <location>
        <begin position="75"/>
        <end position="94"/>
    </location>
</feature>
<comment type="subcellular location">
    <subcellularLocation>
        <location evidence="1">Cell membrane</location>
        <topology evidence="1">Multi-pass membrane protein</topology>
    </subcellularLocation>
</comment>
<dbReference type="GO" id="GO:0055085">
    <property type="term" value="P:transmembrane transport"/>
    <property type="evidence" value="ECO:0007669"/>
    <property type="project" value="InterPro"/>
</dbReference>
<feature type="transmembrane region" description="Helical" evidence="8">
    <location>
        <begin position="132"/>
        <end position="151"/>
    </location>
</feature>
<evidence type="ECO:0000256" key="7">
    <source>
        <dbReference type="ARBA" id="ARBA00023136"/>
    </source>
</evidence>
<evidence type="ECO:0000256" key="4">
    <source>
        <dbReference type="ARBA" id="ARBA00022475"/>
    </source>
</evidence>
<evidence type="ECO:0000256" key="1">
    <source>
        <dbReference type="ARBA" id="ARBA00004651"/>
    </source>
</evidence>
<protein>
    <submittedName>
        <fullName evidence="9">AEC family transporter</fullName>
    </submittedName>
</protein>
<dbReference type="RefSeq" id="WP_107195756.1">
    <property type="nucleotide sequence ID" value="NZ_CP029462.1"/>
</dbReference>
<dbReference type="OrthoDB" id="9798064at2"/>
<dbReference type="InterPro" id="IPR004776">
    <property type="entry name" value="Mem_transp_PIN-like"/>
</dbReference>
<dbReference type="AlphaFoldDB" id="A0A346AY53"/>
<accession>A0A346AY53</accession>
<feature type="transmembrane region" description="Helical" evidence="8">
    <location>
        <begin position="295"/>
        <end position="317"/>
    </location>
</feature>
<comment type="similarity">
    <text evidence="2">Belongs to the auxin efflux carrier (TC 2.A.69) family.</text>
</comment>
<evidence type="ECO:0000256" key="8">
    <source>
        <dbReference type="SAM" id="Phobius"/>
    </source>
</evidence>
<name>A0A346AY53_9FIRM</name>
<keyword evidence="5 8" id="KW-0812">Transmembrane</keyword>
<organism evidence="9 10">
    <name type="scientific">Megasphaera stantonii</name>
    <dbReference type="NCBI Taxonomy" id="2144175"/>
    <lineage>
        <taxon>Bacteria</taxon>
        <taxon>Bacillati</taxon>
        <taxon>Bacillota</taxon>
        <taxon>Negativicutes</taxon>
        <taxon>Veillonellales</taxon>
        <taxon>Veillonellaceae</taxon>
        <taxon>Megasphaera</taxon>
    </lineage>
</organism>
<evidence type="ECO:0000256" key="3">
    <source>
        <dbReference type="ARBA" id="ARBA00022448"/>
    </source>
</evidence>
<evidence type="ECO:0000256" key="2">
    <source>
        <dbReference type="ARBA" id="ARBA00010145"/>
    </source>
</evidence>
<keyword evidence="10" id="KW-1185">Reference proteome</keyword>
<evidence type="ECO:0000313" key="10">
    <source>
        <dbReference type="Proteomes" id="UP000254337"/>
    </source>
</evidence>
<dbReference type="GO" id="GO:0005886">
    <property type="term" value="C:plasma membrane"/>
    <property type="evidence" value="ECO:0007669"/>
    <property type="project" value="UniProtKB-SubCell"/>
</dbReference>
<proteinExistence type="inferred from homology"/>
<feature type="transmembrane region" description="Helical" evidence="8">
    <location>
        <begin position="6"/>
        <end position="25"/>
    </location>
</feature>
<dbReference type="InterPro" id="IPR038770">
    <property type="entry name" value="Na+/solute_symporter_sf"/>
</dbReference>
<keyword evidence="6 8" id="KW-1133">Transmembrane helix</keyword>
<keyword evidence="7 8" id="KW-0472">Membrane</keyword>
<dbReference type="Pfam" id="PF03547">
    <property type="entry name" value="Mem_trans"/>
    <property type="match status" value="1"/>
</dbReference>
<feature type="transmembrane region" description="Helical" evidence="8">
    <location>
        <begin position="172"/>
        <end position="191"/>
    </location>
</feature>
<dbReference type="Gene3D" id="1.20.1530.20">
    <property type="match status" value="1"/>
</dbReference>
<evidence type="ECO:0000313" key="9">
    <source>
        <dbReference type="EMBL" id="AXL20796.1"/>
    </source>
</evidence>
<dbReference type="EMBL" id="CP029462">
    <property type="protein sequence ID" value="AXL20796.1"/>
    <property type="molecule type" value="Genomic_DNA"/>
</dbReference>
<reference evidence="9 10" key="1">
    <citation type="submission" date="2018-05" db="EMBL/GenBank/DDBJ databases">
        <title>Complete genome sequence of Megasphaera sp. AJH120T, isolated from the ceca of a chicken.</title>
        <authorList>
            <person name="Maki J."/>
            <person name="Looft T."/>
        </authorList>
    </citation>
    <scope>NUCLEOTIDE SEQUENCE [LARGE SCALE GENOMIC DNA]</scope>
    <source>
        <strain evidence="9 10">AJH120</strain>
    </source>
</reference>
<dbReference type="KEGG" id="meg:DKB62_03990"/>
<dbReference type="PANTHER" id="PTHR36838:SF1">
    <property type="entry name" value="SLR1864 PROTEIN"/>
    <property type="match status" value="1"/>
</dbReference>
<evidence type="ECO:0000256" key="6">
    <source>
        <dbReference type="ARBA" id="ARBA00022989"/>
    </source>
</evidence>